<evidence type="ECO:0000313" key="2">
    <source>
        <dbReference type="Proteomes" id="UP001176961"/>
    </source>
</evidence>
<dbReference type="AlphaFoldDB" id="A0AA36HDI5"/>
<accession>A0AA36HDI5</accession>
<protein>
    <submittedName>
        <fullName evidence="1">Uncharacterized protein</fullName>
    </submittedName>
</protein>
<evidence type="ECO:0000313" key="1">
    <source>
        <dbReference type="EMBL" id="CAJ0607988.1"/>
    </source>
</evidence>
<dbReference type="Proteomes" id="UP001176961">
    <property type="component" value="Unassembled WGS sequence"/>
</dbReference>
<gene>
    <name evidence="1" type="ORF">CYNAS_LOCUS19971</name>
</gene>
<organism evidence="1 2">
    <name type="scientific">Cylicocyclus nassatus</name>
    <name type="common">Nematode worm</name>
    <dbReference type="NCBI Taxonomy" id="53992"/>
    <lineage>
        <taxon>Eukaryota</taxon>
        <taxon>Metazoa</taxon>
        <taxon>Ecdysozoa</taxon>
        <taxon>Nematoda</taxon>
        <taxon>Chromadorea</taxon>
        <taxon>Rhabditida</taxon>
        <taxon>Rhabditina</taxon>
        <taxon>Rhabditomorpha</taxon>
        <taxon>Strongyloidea</taxon>
        <taxon>Strongylidae</taxon>
        <taxon>Cylicocyclus</taxon>
    </lineage>
</organism>
<comment type="caution">
    <text evidence="1">The sequence shown here is derived from an EMBL/GenBank/DDBJ whole genome shotgun (WGS) entry which is preliminary data.</text>
</comment>
<name>A0AA36HDI5_CYLNA</name>
<proteinExistence type="predicted"/>
<keyword evidence="2" id="KW-1185">Reference proteome</keyword>
<sequence>MDFENAVTVICPLLELPEELQSEVLRKDSLHFFPDVCDGGRESDVNGKKKSQIYLYRSELERAGSQTREHSGRRV</sequence>
<reference evidence="1" key="1">
    <citation type="submission" date="2023-07" db="EMBL/GenBank/DDBJ databases">
        <authorList>
            <consortium name="CYATHOMIX"/>
        </authorList>
    </citation>
    <scope>NUCLEOTIDE SEQUENCE</scope>
    <source>
        <strain evidence="1">N/A</strain>
    </source>
</reference>
<dbReference type="EMBL" id="CATQJL010000316">
    <property type="protein sequence ID" value="CAJ0607988.1"/>
    <property type="molecule type" value="Genomic_DNA"/>
</dbReference>